<reference evidence="2" key="1">
    <citation type="journal article" date="2011" name="Nature">
        <title>Genome sequence and analysis of the tuber crop potato.</title>
        <authorList>
            <consortium name="The Potato Genome Sequencing Consortium"/>
        </authorList>
    </citation>
    <scope>NUCLEOTIDE SEQUENCE [LARGE SCALE GENOMIC DNA]</scope>
    <source>
        <strain evidence="2">cv. DM1-3 516 R44</strain>
    </source>
</reference>
<reference evidence="1" key="2">
    <citation type="submission" date="2015-06" db="UniProtKB">
        <authorList>
            <consortium name="EnsemblPlants"/>
        </authorList>
    </citation>
    <scope>IDENTIFICATION</scope>
    <source>
        <strain evidence="1">DM1-3 516 R44</strain>
    </source>
</reference>
<dbReference type="Gramene" id="PGSC0003DMT400002699">
    <property type="protein sequence ID" value="PGSC0003DMT400002699"/>
    <property type="gene ID" value="PGSC0003DMG402001040"/>
</dbReference>
<proteinExistence type="predicted"/>
<organism evidence="1 2">
    <name type="scientific">Solanum tuberosum</name>
    <name type="common">Potato</name>
    <dbReference type="NCBI Taxonomy" id="4113"/>
    <lineage>
        <taxon>Eukaryota</taxon>
        <taxon>Viridiplantae</taxon>
        <taxon>Streptophyta</taxon>
        <taxon>Embryophyta</taxon>
        <taxon>Tracheophyta</taxon>
        <taxon>Spermatophyta</taxon>
        <taxon>Magnoliopsida</taxon>
        <taxon>eudicotyledons</taxon>
        <taxon>Gunneridae</taxon>
        <taxon>Pentapetalae</taxon>
        <taxon>asterids</taxon>
        <taxon>lamiids</taxon>
        <taxon>Solanales</taxon>
        <taxon>Solanaceae</taxon>
        <taxon>Solanoideae</taxon>
        <taxon>Solaneae</taxon>
        <taxon>Solanum</taxon>
    </lineage>
</organism>
<dbReference type="AlphaFoldDB" id="M0ZKH5"/>
<protein>
    <submittedName>
        <fullName evidence="1">Uncharacterized protein</fullName>
    </submittedName>
</protein>
<dbReference type="InParanoid" id="M0ZKH5"/>
<evidence type="ECO:0000313" key="2">
    <source>
        <dbReference type="Proteomes" id="UP000011115"/>
    </source>
</evidence>
<name>M0ZKH5_SOLTU</name>
<dbReference type="PaxDb" id="4113-PGSC0003DMT400002699"/>
<evidence type="ECO:0000313" key="1">
    <source>
        <dbReference type="EnsemblPlants" id="PGSC0003DMT400002699"/>
    </source>
</evidence>
<dbReference type="HOGENOM" id="CLU_3072504_0_0_1"/>
<dbReference type="EnsemblPlants" id="PGSC0003DMT400002699">
    <property type="protein sequence ID" value="PGSC0003DMT400002699"/>
    <property type="gene ID" value="PGSC0003DMG402001040"/>
</dbReference>
<accession>M0ZKH5</accession>
<sequence>MNLQNSLPKITDPRSVLKHGVALVNGTKNCSAGSTANACKISACWRLHYIHIQ</sequence>
<dbReference type="Proteomes" id="UP000011115">
    <property type="component" value="Unassembled WGS sequence"/>
</dbReference>
<keyword evidence="2" id="KW-1185">Reference proteome</keyword>